<dbReference type="Proteomes" id="UP000538955">
    <property type="component" value="Unassembled WGS sequence"/>
</dbReference>
<keyword evidence="3" id="KW-0808">Transferase</keyword>
<proteinExistence type="predicted"/>
<evidence type="ECO:0000313" key="4">
    <source>
        <dbReference type="EMBL" id="TBW77781.1"/>
    </source>
</evidence>
<reference evidence="6 7" key="2">
    <citation type="submission" date="2020-04" db="EMBL/GenBank/DDBJ databases">
        <title>The Epidemiology and Molecular Characteristics of Linezolid-Resistant Staphylococcus capitis in Huashan Hospital, Shanghai.</title>
        <authorList>
            <person name="Ding L."/>
            <person name="Li P."/>
            <person name="Yang Y."/>
            <person name="Lin D."/>
            <person name="Xu X."/>
        </authorList>
    </citation>
    <scope>NUCLEOTIDE SEQUENCE [LARGE SCALE GENOMIC DNA]</scope>
    <source>
        <strain evidence="3 7">12-86</strain>
        <strain evidence="2 6">17-84</strain>
    </source>
</reference>
<evidence type="ECO:0000313" key="5">
    <source>
        <dbReference type="Proteomes" id="UP000291949"/>
    </source>
</evidence>
<dbReference type="EMBL" id="JABBMI010000101">
    <property type="protein sequence ID" value="NMK55550.1"/>
    <property type="molecule type" value="Genomic_DNA"/>
</dbReference>
<name>A0A7X9WCF8_STACP</name>
<gene>
    <name evidence="4" type="ORF">EQ811_01575</name>
    <name evidence="3" type="ORF">HHM13_00070</name>
    <name evidence="2" type="ORF">HHM24_12585</name>
</gene>
<evidence type="ECO:0000259" key="1">
    <source>
        <dbReference type="PROSITE" id="PS51186"/>
    </source>
</evidence>
<dbReference type="SUPFAM" id="SSF55729">
    <property type="entry name" value="Acyl-CoA N-acyltransferases (Nat)"/>
    <property type="match status" value="1"/>
</dbReference>
<keyword evidence="6" id="KW-1185">Reference proteome</keyword>
<dbReference type="EMBL" id="JABBLX010000001">
    <property type="protein sequence ID" value="NMK96494.1"/>
    <property type="molecule type" value="Genomic_DNA"/>
</dbReference>
<evidence type="ECO:0000313" key="6">
    <source>
        <dbReference type="Proteomes" id="UP000538955"/>
    </source>
</evidence>
<accession>A0A7X9WCF8</accession>
<organism evidence="3 7">
    <name type="scientific">Staphylococcus capitis</name>
    <dbReference type="NCBI Taxonomy" id="29388"/>
    <lineage>
        <taxon>Bacteria</taxon>
        <taxon>Bacillati</taxon>
        <taxon>Bacillota</taxon>
        <taxon>Bacilli</taxon>
        <taxon>Bacillales</taxon>
        <taxon>Staphylococcaceae</taxon>
        <taxon>Staphylococcus</taxon>
    </lineage>
</organism>
<dbReference type="Proteomes" id="UP000291949">
    <property type="component" value="Unassembled WGS sequence"/>
</dbReference>
<evidence type="ECO:0000313" key="7">
    <source>
        <dbReference type="Proteomes" id="UP000550736"/>
    </source>
</evidence>
<dbReference type="PROSITE" id="PS51186">
    <property type="entry name" value="GNAT"/>
    <property type="match status" value="1"/>
</dbReference>
<comment type="caution">
    <text evidence="3">The sequence shown here is derived from an EMBL/GenBank/DDBJ whole genome shotgun (WGS) entry which is preliminary data.</text>
</comment>
<dbReference type="AlphaFoldDB" id="A0A7X9WCF8"/>
<dbReference type="Pfam" id="PF13420">
    <property type="entry name" value="Acetyltransf_4"/>
    <property type="match status" value="1"/>
</dbReference>
<dbReference type="Proteomes" id="UP000550736">
    <property type="component" value="Unassembled WGS sequence"/>
</dbReference>
<reference evidence="4 5" key="1">
    <citation type="journal article" date="2019" name="Sci. Transl. Med.">
        <title>Quorum sensing between bacterial species on the skin protects against epidermal injury in atopic dermatitis.</title>
        <authorList>
            <person name="Williams M.R."/>
        </authorList>
    </citation>
    <scope>NUCLEOTIDE SEQUENCE [LARGE SCALE GENOMIC DNA]</scope>
    <source>
        <strain evidence="4 5">H8</strain>
    </source>
</reference>
<dbReference type="EMBL" id="SCHC01000001">
    <property type="protein sequence ID" value="TBW77781.1"/>
    <property type="molecule type" value="Genomic_DNA"/>
</dbReference>
<feature type="domain" description="N-acetyltransferase" evidence="1">
    <location>
        <begin position="2"/>
        <end position="158"/>
    </location>
</feature>
<evidence type="ECO:0000313" key="2">
    <source>
        <dbReference type="EMBL" id="NMK55550.1"/>
    </source>
</evidence>
<dbReference type="InterPro" id="IPR000182">
    <property type="entry name" value="GNAT_dom"/>
</dbReference>
<dbReference type="RefSeq" id="WP_030064990.1">
    <property type="nucleotide sequence ID" value="NZ_AP014956.1"/>
</dbReference>
<dbReference type="InterPro" id="IPR016181">
    <property type="entry name" value="Acyl_CoA_acyltransferase"/>
</dbReference>
<protein>
    <submittedName>
        <fullName evidence="3">GNAT family N-acetyltransferase</fullName>
    </submittedName>
</protein>
<sequence>MKNIRVLNTDDLESYKELMSNGYHNYAWDQYYLEHVTEECLNSILSEETKYLNVFGAFDNNHLVATCTLKQIKFVEKRHKAVLENNFVKDNDEIINRELINHIIEFAKTQGIEMLMTTIASNNISAKIFFSSLGFENLAFEKNASKIGDEYLDENWLIYYTSDIPSNS</sequence>
<dbReference type="GO" id="GO:0016747">
    <property type="term" value="F:acyltransferase activity, transferring groups other than amino-acyl groups"/>
    <property type="evidence" value="ECO:0007669"/>
    <property type="project" value="InterPro"/>
</dbReference>
<evidence type="ECO:0000313" key="3">
    <source>
        <dbReference type="EMBL" id="NMK96494.1"/>
    </source>
</evidence>
<dbReference type="Gene3D" id="3.40.630.30">
    <property type="match status" value="1"/>
</dbReference>